<evidence type="ECO:0000313" key="2">
    <source>
        <dbReference type="Proteomes" id="UP001501758"/>
    </source>
</evidence>
<keyword evidence="2" id="KW-1185">Reference proteome</keyword>
<organism evidence="1 2">
    <name type="scientific">Aquimarina litoralis</name>
    <dbReference type="NCBI Taxonomy" id="584605"/>
    <lineage>
        <taxon>Bacteria</taxon>
        <taxon>Pseudomonadati</taxon>
        <taxon>Bacteroidota</taxon>
        <taxon>Flavobacteriia</taxon>
        <taxon>Flavobacteriales</taxon>
        <taxon>Flavobacteriaceae</taxon>
        <taxon>Aquimarina</taxon>
    </lineage>
</organism>
<dbReference type="EMBL" id="BAAAGE010000003">
    <property type="protein sequence ID" value="GAA0726528.1"/>
    <property type="molecule type" value="Genomic_DNA"/>
</dbReference>
<accession>A0ABP3U7X9</accession>
<comment type="caution">
    <text evidence="1">The sequence shown here is derived from an EMBL/GenBank/DDBJ whole genome shotgun (WGS) entry which is preliminary data.</text>
</comment>
<protein>
    <submittedName>
        <fullName evidence="1">Uncharacterized protein</fullName>
    </submittedName>
</protein>
<dbReference type="Proteomes" id="UP001501758">
    <property type="component" value="Unassembled WGS sequence"/>
</dbReference>
<dbReference type="RefSeq" id="WP_343913423.1">
    <property type="nucleotide sequence ID" value="NZ_BAAAGE010000003.1"/>
</dbReference>
<evidence type="ECO:0000313" key="1">
    <source>
        <dbReference type="EMBL" id="GAA0726528.1"/>
    </source>
</evidence>
<gene>
    <name evidence="1" type="ORF">GCM10009430_33580</name>
</gene>
<sequence length="74" mass="8487">MYNSINYNYTNSNELESVMNLMKSNVDHTNAIIKQIDNFLESKPLPKSVLDLLVTQRNAYAVNAMNFMKVMKGI</sequence>
<reference evidence="2" key="1">
    <citation type="journal article" date="2019" name="Int. J. Syst. Evol. Microbiol.">
        <title>The Global Catalogue of Microorganisms (GCM) 10K type strain sequencing project: providing services to taxonomists for standard genome sequencing and annotation.</title>
        <authorList>
            <consortium name="The Broad Institute Genomics Platform"/>
            <consortium name="The Broad Institute Genome Sequencing Center for Infectious Disease"/>
            <person name="Wu L."/>
            <person name="Ma J."/>
        </authorList>
    </citation>
    <scope>NUCLEOTIDE SEQUENCE [LARGE SCALE GENOMIC DNA]</scope>
    <source>
        <strain evidence="2">JCM 15974</strain>
    </source>
</reference>
<proteinExistence type="predicted"/>
<name>A0ABP3U7X9_9FLAO</name>